<dbReference type="PANTHER" id="PTHR43065:SF10">
    <property type="entry name" value="PEROXIDE STRESS-ACTIVATED HISTIDINE KINASE MAK3"/>
    <property type="match status" value="1"/>
</dbReference>
<keyword evidence="4 9" id="KW-0418">Kinase</keyword>
<dbReference type="Pfam" id="PF02518">
    <property type="entry name" value="HATPase_c"/>
    <property type="match status" value="1"/>
</dbReference>
<reference evidence="9 10" key="1">
    <citation type="submission" date="2021-06" db="EMBL/GenBank/DDBJ databases">
        <authorList>
            <person name="Sun Q."/>
            <person name="Li D."/>
        </authorList>
    </citation>
    <scope>NUCLEOTIDE SEQUENCE [LARGE SCALE GENOMIC DNA]</scope>
    <source>
        <strain evidence="9 10">MSJ-6</strain>
    </source>
</reference>
<comment type="caution">
    <text evidence="9">The sequence shown here is derived from an EMBL/GenBank/DDBJ whole genome shotgun (WGS) entry which is preliminary data.</text>
</comment>
<feature type="transmembrane region" description="Helical" evidence="7">
    <location>
        <begin position="247"/>
        <end position="267"/>
    </location>
</feature>
<organism evidence="9 10">
    <name type="scientific">Paenibacillus brevis</name>
    <dbReference type="NCBI Taxonomy" id="2841508"/>
    <lineage>
        <taxon>Bacteria</taxon>
        <taxon>Bacillati</taxon>
        <taxon>Bacillota</taxon>
        <taxon>Bacilli</taxon>
        <taxon>Bacillales</taxon>
        <taxon>Paenibacillaceae</taxon>
        <taxon>Paenibacillus</taxon>
    </lineage>
</organism>
<feature type="transmembrane region" description="Helical" evidence="7">
    <location>
        <begin position="116"/>
        <end position="134"/>
    </location>
</feature>
<evidence type="ECO:0000256" key="4">
    <source>
        <dbReference type="ARBA" id="ARBA00022777"/>
    </source>
</evidence>
<dbReference type="PROSITE" id="PS50109">
    <property type="entry name" value="HIS_KIN"/>
    <property type="match status" value="1"/>
</dbReference>
<evidence type="ECO:0000259" key="8">
    <source>
        <dbReference type="PROSITE" id="PS50109"/>
    </source>
</evidence>
<dbReference type="GO" id="GO:0016301">
    <property type="term" value="F:kinase activity"/>
    <property type="evidence" value="ECO:0007669"/>
    <property type="project" value="UniProtKB-KW"/>
</dbReference>
<dbReference type="Proteomes" id="UP000743001">
    <property type="component" value="Unassembled WGS sequence"/>
</dbReference>
<keyword evidence="6" id="KW-0902">Two-component regulatory system</keyword>
<evidence type="ECO:0000256" key="1">
    <source>
        <dbReference type="ARBA" id="ARBA00022553"/>
    </source>
</evidence>
<feature type="domain" description="Histidine kinase" evidence="8">
    <location>
        <begin position="296"/>
        <end position="507"/>
    </location>
</feature>
<keyword evidence="7" id="KW-1133">Transmembrane helix</keyword>
<dbReference type="SMART" id="SM00387">
    <property type="entry name" value="HATPase_c"/>
    <property type="match status" value="1"/>
</dbReference>
<evidence type="ECO:0000256" key="5">
    <source>
        <dbReference type="ARBA" id="ARBA00022840"/>
    </source>
</evidence>
<evidence type="ECO:0000313" key="10">
    <source>
        <dbReference type="Proteomes" id="UP000743001"/>
    </source>
</evidence>
<dbReference type="EMBL" id="JAHLQJ010000002">
    <property type="protein sequence ID" value="MBU5670675.1"/>
    <property type="molecule type" value="Genomic_DNA"/>
</dbReference>
<keyword evidence="3" id="KW-0547">Nucleotide-binding</keyword>
<accession>A0ABS6FKG2</accession>
<keyword evidence="10" id="KW-1185">Reference proteome</keyword>
<keyword evidence="1" id="KW-0597">Phosphoprotein</keyword>
<feature type="transmembrane region" description="Helical" evidence="7">
    <location>
        <begin position="6"/>
        <end position="22"/>
    </location>
</feature>
<dbReference type="InterPro" id="IPR005467">
    <property type="entry name" value="His_kinase_dom"/>
</dbReference>
<feature type="transmembrane region" description="Helical" evidence="7">
    <location>
        <begin position="199"/>
        <end position="216"/>
    </location>
</feature>
<keyword evidence="2" id="KW-0808">Transferase</keyword>
<dbReference type="InterPro" id="IPR003594">
    <property type="entry name" value="HATPase_dom"/>
</dbReference>
<evidence type="ECO:0000256" key="2">
    <source>
        <dbReference type="ARBA" id="ARBA00022679"/>
    </source>
</evidence>
<dbReference type="CDD" id="cd00075">
    <property type="entry name" value="HATPase"/>
    <property type="match status" value="1"/>
</dbReference>
<sequence>MADMFIFLVLILFIAISVFLFFQRKYTKATLFMLLMGFSYLVVVSCIIIYMSKDAYYYYSLEAYFGIRKDLQNRLMFLPITRESLIRFLNLFSMTFLYAGLCSGIYFAFNMQFKRRFILLALLAVPCLLQIIMYDPDFYTYLYYNLYPDYVSSQAFVSAYETLHRITLTVNTLYIAAGTVLLVYALVNAPKVRQIRSNILMILISYISVQITYYYMNYWAPDVLIKVSKAAHFTRYLPINLVGNPSIYVLLPYISGLCLLVSLYSIYKYTRIQNSIKNQESVISENIDSALFTSRVFSHYIKNELLGIMAQTEFLEHMCERSPEVVEEIRVIEQRCRKVYDRLDAVHQKTLKSKIELKPVMLNGLLDKLMKDMHSEYKQVQIEYAPSGRQAIIMADPYYFPQAIENIVSNAVEALESIPEKSRKIDIETTVRNKWVELVITDNGPGIAEEELKNIFQPFYSSKPTATNWGMGLSICHTIITAHGGKINAESTLGEGSSFHIVMPLLSIANT</sequence>
<feature type="transmembrane region" description="Helical" evidence="7">
    <location>
        <begin position="166"/>
        <end position="187"/>
    </location>
</feature>
<gene>
    <name evidence="9" type="ORF">KQJ23_02415</name>
</gene>
<evidence type="ECO:0000313" key="9">
    <source>
        <dbReference type="EMBL" id="MBU5670675.1"/>
    </source>
</evidence>
<dbReference type="PANTHER" id="PTHR43065">
    <property type="entry name" value="SENSOR HISTIDINE KINASE"/>
    <property type="match status" value="1"/>
</dbReference>
<evidence type="ECO:0000256" key="6">
    <source>
        <dbReference type="ARBA" id="ARBA00023012"/>
    </source>
</evidence>
<dbReference type="RefSeq" id="WP_216477094.1">
    <property type="nucleotide sequence ID" value="NZ_JAHLQJ010000002.1"/>
</dbReference>
<feature type="transmembrane region" description="Helical" evidence="7">
    <location>
        <begin position="85"/>
        <end position="109"/>
    </location>
</feature>
<feature type="transmembrane region" description="Helical" evidence="7">
    <location>
        <begin position="29"/>
        <end position="51"/>
    </location>
</feature>
<evidence type="ECO:0000256" key="7">
    <source>
        <dbReference type="SAM" id="Phobius"/>
    </source>
</evidence>
<protein>
    <submittedName>
        <fullName evidence="9">HAMP domain-containing histidine kinase</fullName>
    </submittedName>
</protein>
<keyword evidence="7" id="KW-0472">Membrane</keyword>
<name>A0ABS6FKG2_9BACL</name>
<keyword evidence="7" id="KW-0812">Transmembrane</keyword>
<keyword evidence="5" id="KW-0067">ATP-binding</keyword>
<evidence type="ECO:0000256" key="3">
    <source>
        <dbReference type="ARBA" id="ARBA00022741"/>
    </source>
</evidence>
<proteinExistence type="predicted"/>